<evidence type="ECO:0000256" key="1">
    <source>
        <dbReference type="SAM" id="Phobius"/>
    </source>
</evidence>
<dbReference type="EMBL" id="CP147251">
    <property type="protein sequence ID" value="WYJ75929.1"/>
    <property type="molecule type" value="Genomic_DNA"/>
</dbReference>
<proteinExistence type="predicted"/>
<keyword evidence="1" id="KW-0812">Transmembrane</keyword>
<gene>
    <name evidence="2" type="ORF">DOK78_000517</name>
</gene>
<name>A0ABZ2SJ96_9ENTE</name>
<evidence type="ECO:0000313" key="2">
    <source>
        <dbReference type="EMBL" id="WYJ75929.1"/>
    </source>
</evidence>
<keyword evidence="1" id="KW-1133">Transmembrane helix</keyword>
<keyword evidence="3" id="KW-1185">Reference proteome</keyword>
<protein>
    <submittedName>
        <fullName evidence="2">Uncharacterized protein</fullName>
    </submittedName>
</protein>
<feature type="transmembrane region" description="Helical" evidence="1">
    <location>
        <begin position="29"/>
        <end position="46"/>
    </location>
</feature>
<sequence>MIRAVLSVLLILLIIMTVFQPFNSHIQILIMIGIAIFVALLMFRMAHLEENDN</sequence>
<dbReference type="Proteomes" id="UP000664701">
    <property type="component" value="Chromosome"/>
</dbReference>
<organism evidence="2 3">
    <name type="scientific">Candidatus Enterococcus lowellii</name>
    <dbReference type="NCBI Taxonomy" id="2230877"/>
    <lineage>
        <taxon>Bacteria</taxon>
        <taxon>Bacillati</taxon>
        <taxon>Bacillota</taxon>
        <taxon>Bacilli</taxon>
        <taxon>Lactobacillales</taxon>
        <taxon>Enterococcaceae</taxon>
        <taxon>Enterococcus</taxon>
    </lineage>
</organism>
<evidence type="ECO:0000313" key="3">
    <source>
        <dbReference type="Proteomes" id="UP000664701"/>
    </source>
</evidence>
<keyword evidence="1" id="KW-0472">Membrane</keyword>
<reference evidence="2 3" key="1">
    <citation type="submission" date="2024-03" db="EMBL/GenBank/DDBJ databases">
        <title>The Genome Sequence of Enterococcus sp. DIV2402.</title>
        <authorList>
            <consortium name="The Broad Institute Genomics Platform"/>
            <consortium name="The Broad Institute Microbial Omics Core"/>
            <consortium name="The Broad Institute Genomic Center for Infectious Diseases"/>
            <person name="Earl A."/>
            <person name="Manson A."/>
            <person name="Gilmore M."/>
            <person name="Schwartman J."/>
            <person name="Shea T."/>
            <person name="Abouelleil A."/>
            <person name="Cao P."/>
            <person name="Chapman S."/>
            <person name="Cusick C."/>
            <person name="Young S."/>
            <person name="Neafsey D."/>
            <person name="Nusbaum C."/>
            <person name="Birren B."/>
        </authorList>
    </citation>
    <scope>NUCLEOTIDE SEQUENCE [LARGE SCALE GENOMIC DNA]</scope>
    <source>
        <strain evidence="2 3">DIV2402</strain>
    </source>
</reference>
<accession>A0ABZ2SJ96</accession>